<keyword evidence="2" id="KW-1185">Reference proteome</keyword>
<comment type="caution">
    <text evidence="1">The sequence shown here is derived from an EMBL/GenBank/DDBJ whole genome shotgun (WGS) entry which is preliminary data.</text>
</comment>
<name>A0ABD3XCE1_SINWO</name>
<evidence type="ECO:0000313" key="1">
    <source>
        <dbReference type="EMBL" id="KAL3882580.1"/>
    </source>
</evidence>
<reference evidence="1 2" key="1">
    <citation type="submission" date="2024-11" db="EMBL/GenBank/DDBJ databases">
        <title>Chromosome-level genome assembly of the freshwater bivalve Anodonta woodiana.</title>
        <authorList>
            <person name="Chen X."/>
        </authorList>
    </citation>
    <scope>NUCLEOTIDE SEQUENCE [LARGE SCALE GENOMIC DNA]</scope>
    <source>
        <strain evidence="1">MN2024</strain>
        <tissue evidence="1">Gills</tissue>
    </source>
</reference>
<accession>A0ABD3XCE1</accession>
<evidence type="ECO:0000313" key="2">
    <source>
        <dbReference type="Proteomes" id="UP001634394"/>
    </source>
</evidence>
<gene>
    <name evidence="1" type="ORF">ACJMK2_028910</name>
</gene>
<sequence length="142" mass="16508">MRGQSPDFPRGDVWAVNTLDRATRMGQNVYERALSRKIEWPKPLSEQQKCSPHFEDPMVYTSIDDAFSTVLQCMSQTTRQCKDKKLARNYEMCSHPVDMKEIRIISAKPVNTVFTGKEDKRVDYPEILFLLHLYYATTLGKK</sequence>
<dbReference type="AlphaFoldDB" id="A0ABD3XCE1"/>
<protein>
    <submittedName>
        <fullName evidence="1">Uncharacterized protein</fullName>
    </submittedName>
</protein>
<organism evidence="1 2">
    <name type="scientific">Sinanodonta woodiana</name>
    <name type="common">Chinese pond mussel</name>
    <name type="synonym">Anodonta woodiana</name>
    <dbReference type="NCBI Taxonomy" id="1069815"/>
    <lineage>
        <taxon>Eukaryota</taxon>
        <taxon>Metazoa</taxon>
        <taxon>Spiralia</taxon>
        <taxon>Lophotrochozoa</taxon>
        <taxon>Mollusca</taxon>
        <taxon>Bivalvia</taxon>
        <taxon>Autobranchia</taxon>
        <taxon>Heteroconchia</taxon>
        <taxon>Palaeoheterodonta</taxon>
        <taxon>Unionida</taxon>
        <taxon>Unionoidea</taxon>
        <taxon>Unionidae</taxon>
        <taxon>Unioninae</taxon>
        <taxon>Sinanodonta</taxon>
    </lineage>
</organism>
<proteinExistence type="predicted"/>
<dbReference type="Proteomes" id="UP001634394">
    <property type="component" value="Unassembled WGS sequence"/>
</dbReference>
<dbReference type="EMBL" id="JBJQND010000003">
    <property type="protein sequence ID" value="KAL3882580.1"/>
    <property type="molecule type" value="Genomic_DNA"/>
</dbReference>